<sequence>MPVRRLLWGLVLLSTARAHDGIPGFRPPFIYMSGTVVTSSLVSVRADVFSIAVTDSETGMLPPSDCSGMNKTGDWTLNVTYQENVSRVTVRLTRNLQLCTSNATNCCMEALCVVEALQVSACWDSVVVARLLIQAEIYANTSSQNVSGKVEEKERVIPNQVFQPLGSCPCNLTAGACDVLCCCDQECTPKMKELFNGSCYKGVYGGDVCPTFDQLCSAQAGNTAPDWFPFLCVQSSLNNTPFLGYFYHGSISSSYQVSSFKIPSQTVQERLSSGYKQGDPILTIANTYFTVPQVFIAGQCAINSPVAFLQNFEVECFAACDELNNSLTDIQINSGTGDIIKLQVTHEKKTTNIDSCIGEGCRNVTFAENYTIIWEGKRIIEMKVNILFGDICPEEAPTKKFTVNFVSVNATSTEEFSGNPGYQVGKPIRAANPNSSDVVSTLNHWKPDGQSLCTSSSLTPILFGLNSVSGCIVEVDLRGNCSQLRENVVEQFSTLLQANYIGKRGNSNASVPDDWVEIISLHTLNPNINESIWNLKGICLDIPSHLNIQIITADVGAIEGAAQEEILGVQMSFSMITWQAQCPLVCEVRDTFLPISVAVQFIQIPAQPPVPVTRFQINYTEYDCRRNDVCWPELFYPLTPYYTGEPYSRSLAKGLLLVFFIVIAVVLSTLWR</sequence>
<dbReference type="KEGG" id="acs:103279290"/>
<dbReference type="GO" id="GO:0060271">
    <property type="term" value="P:cilium assembly"/>
    <property type="evidence" value="ECO:0000318"/>
    <property type="project" value="GO_Central"/>
</dbReference>
<reference evidence="10" key="1">
    <citation type="submission" date="2009-12" db="EMBL/GenBank/DDBJ databases">
        <title>The Genome Sequence of Anolis carolinensis (Green Anole Lizard).</title>
        <authorList>
            <consortium name="The Genome Sequencing Platform"/>
            <person name="Di Palma F."/>
            <person name="Alfoldi J."/>
            <person name="Heiman D."/>
            <person name="Young S."/>
            <person name="Grabherr M."/>
            <person name="Johnson J."/>
            <person name="Lander E.S."/>
            <person name="Lindblad-Toh K."/>
        </authorList>
    </citation>
    <scope>NUCLEOTIDE SEQUENCE [LARGE SCALE GENOMIC DNA]</scope>
    <source>
        <strain evidence="10">JBL SC #1</strain>
    </source>
</reference>
<feature type="domain" description="Tectonic-1-3" evidence="8">
    <location>
        <begin position="418"/>
        <end position="604"/>
    </location>
</feature>
<dbReference type="GeneTree" id="ENSGT00570000079101"/>
<dbReference type="RefSeq" id="XP_008111887.1">
    <property type="nucleotide sequence ID" value="XM_008113680.3"/>
</dbReference>
<dbReference type="InterPro" id="IPR040354">
    <property type="entry name" value="TCTN1-3"/>
</dbReference>
<dbReference type="GO" id="GO:0007224">
    <property type="term" value="P:smoothened signaling pathway"/>
    <property type="evidence" value="ECO:0000318"/>
    <property type="project" value="GO_Central"/>
</dbReference>
<dbReference type="GO" id="GO:1904491">
    <property type="term" value="P:protein localization to ciliary transition zone"/>
    <property type="evidence" value="ECO:0000318"/>
    <property type="project" value="GO_Central"/>
</dbReference>
<organism evidence="10 11">
    <name type="scientific">Anolis carolinensis</name>
    <name type="common">Green anole</name>
    <name type="synonym">American chameleon</name>
    <dbReference type="NCBI Taxonomy" id="28377"/>
    <lineage>
        <taxon>Eukaryota</taxon>
        <taxon>Metazoa</taxon>
        <taxon>Chordata</taxon>
        <taxon>Craniata</taxon>
        <taxon>Vertebrata</taxon>
        <taxon>Euteleostomi</taxon>
        <taxon>Lepidosauria</taxon>
        <taxon>Squamata</taxon>
        <taxon>Bifurcata</taxon>
        <taxon>Unidentata</taxon>
        <taxon>Episquamata</taxon>
        <taxon>Toxicofera</taxon>
        <taxon>Iguania</taxon>
        <taxon>Dactyloidae</taxon>
        <taxon>Anolis</taxon>
    </lineage>
</organism>
<dbReference type="InterPro" id="IPR011677">
    <property type="entry name" value="TCTN1-3_dom"/>
</dbReference>
<comment type="subunit">
    <text evidence="2">Part of the tectonic-like complex (also named B9 complex).</text>
</comment>
<dbReference type="InParanoid" id="A0A803TX16"/>
<dbReference type="OrthoDB" id="9282501at2759"/>
<feature type="chain" id="PRO_5032305294" evidence="7">
    <location>
        <begin position="19"/>
        <end position="672"/>
    </location>
</feature>
<dbReference type="PANTHER" id="PTHR14611">
    <property type="entry name" value="TECTONIC FAMILY MEMBER"/>
    <property type="match status" value="1"/>
</dbReference>
<evidence type="ECO:0000313" key="11">
    <source>
        <dbReference type="Proteomes" id="UP000001646"/>
    </source>
</evidence>
<keyword evidence="6" id="KW-0472">Membrane</keyword>
<dbReference type="Proteomes" id="UP000001646">
    <property type="component" value="Unplaced"/>
</dbReference>
<dbReference type="AlphaFoldDB" id="A0A803TX16"/>
<reference evidence="10" key="2">
    <citation type="submission" date="2025-08" db="UniProtKB">
        <authorList>
            <consortium name="Ensembl"/>
        </authorList>
    </citation>
    <scope>IDENTIFICATION</scope>
</reference>
<reference evidence="10" key="3">
    <citation type="submission" date="2025-09" db="UniProtKB">
        <authorList>
            <consortium name="Ensembl"/>
        </authorList>
    </citation>
    <scope>IDENTIFICATION</scope>
</reference>
<dbReference type="PANTHER" id="PTHR14611:SF6">
    <property type="entry name" value="TECTONIC-2"/>
    <property type="match status" value="1"/>
</dbReference>
<keyword evidence="11" id="KW-1185">Reference proteome</keyword>
<evidence type="ECO:0000256" key="1">
    <source>
        <dbReference type="ARBA" id="ARBA00007633"/>
    </source>
</evidence>
<accession>A0A803TX16</accession>
<comment type="similarity">
    <text evidence="1">Belongs to the tectonic family.</text>
</comment>
<evidence type="ECO:0000256" key="4">
    <source>
        <dbReference type="ARBA" id="ARBA00022794"/>
    </source>
</evidence>
<keyword evidence="5" id="KW-0325">Glycoprotein</keyword>
<keyword evidence="6" id="KW-1133">Transmembrane helix</keyword>
<feature type="domain" description="Tectonic-1-3" evidence="8">
    <location>
        <begin position="272"/>
        <end position="408"/>
    </location>
</feature>
<feature type="domain" description="Tectonic-1-3 N-terminal" evidence="9">
    <location>
        <begin position="150"/>
        <end position="253"/>
    </location>
</feature>
<keyword evidence="4" id="KW-0970">Cilium biogenesis/degradation</keyword>
<gene>
    <name evidence="10" type="primary">TCTN2</name>
</gene>
<dbReference type="InterPro" id="IPR057724">
    <property type="entry name" value="TCTN1-3_N"/>
</dbReference>
<evidence type="ECO:0000259" key="8">
    <source>
        <dbReference type="Pfam" id="PF07773"/>
    </source>
</evidence>
<keyword evidence="3 7" id="KW-0732">Signal</keyword>
<evidence type="ECO:0000259" key="9">
    <source>
        <dbReference type="Pfam" id="PF25752"/>
    </source>
</evidence>
<dbReference type="GeneID" id="103279290"/>
<evidence type="ECO:0000256" key="3">
    <source>
        <dbReference type="ARBA" id="ARBA00022729"/>
    </source>
</evidence>
<dbReference type="Ensembl" id="ENSACAT00000042150.1">
    <property type="protein sequence ID" value="ENSACAP00000039756.1"/>
    <property type="gene ID" value="ENSACAG00000045250.1"/>
</dbReference>
<keyword evidence="6" id="KW-0812">Transmembrane</keyword>
<evidence type="ECO:0000256" key="6">
    <source>
        <dbReference type="SAM" id="Phobius"/>
    </source>
</evidence>
<feature type="signal peptide" evidence="7">
    <location>
        <begin position="1"/>
        <end position="18"/>
    </location>
</feature>
<evidence type="ECO:0000256" key="2">
    <source>
        <dbReference type="ARBA" id="ARBA00011495"/>
    </source>
</evidence>
<protein>
    <submittedName>
        <fullName evidence="10">Tectonic family member 2</fullName>
    </submittedName>
</protein>
<evidence type="ECO:0000313" key="10">
    <source>
        <dbReference type="Ensembl" id="ENSACAP00000039756.1"/>
    </source>
</evidence>
<dbReference type="Pfam" id="PF07773">
    <property type="entry name" value="TCTN_DUF1619"/>
    <property type="match status" value="2"/>
</dbReference>
<dbReference type="GO" id="GO:0036038">
    <property type="term" value="C:MKS complex"/>
    <property type="evidence" value="ECO:0000318"/>
    <property type="project" value="GO_Central"/>
</dbReference>
<name>A0A803TX16_ANOCA</name>
<evidence type="ECO:0000256" key="7">
    <source>
        <dbReference type="SAM" id="SignalP"/>
    </source>
</evidence>
<feature type="transmembrane region" description="Helical" evidence="6">
    <location>
        <begin position="651"/>
        <end position="671"/>
    </location>
</feature>
<dbReference type="Pfam" id="PF25752">
    <property type="entry name" value="DUF1619_N"/>
    <property type="match status" value="1"/>
</dbReference>
<evidence type="ECO:0000256" key="5">
    <source>
        <dbReference type="ARBA" id="ARBA00023180"/>
    </source>
</evidence>
<dbReference type="CTD" id="79867"/>
<proteinExistence type="inferred from homology"/>